<protein>
    <recommendedName>
        <fullName evidence="2">site-specific DNA-methyltransferase (adenine-specific)</fullName>
        <ecNumber evidence="2">2.1.1.72</ecNumber>
    </recommendedName>
</protein>
<evidence type="ECO:0000313" key="10">
    <source>
        <dbReference type="Proteomes" id="UP000664654"/>
    </source>
</evidence>
<dbReference type="Pfam" id="PF02384">
    <property type="entry name" value="N6_Mtase"/>
    <property type="match status" value="1"/>
</dbReference>
<reference evidence="9" key="1">
    <citation type="submission" date="2021-03" db="EMBL/GenBank/DDBJ databases">
        <title>novel species isolated from a fishpond in China.</title>
        <authorList>
            <person name="Lu H."/>
            <person name="Cai Z."/>
        </authorList>
    </citation>
    <scope>NUCLEOTIDE SEQUENCE</scope>
    <source>
        <strain evidence="9">JCM 30855</strain>
    </source>
</reference>
<dbReference type="EMBL" id="JAFKCV010000003">
    <property type="protein sequence ID" value="MBN7825102.1"/>
    <property type="molecule type" value="Genomic_DNA"/>
</dbReference>
<dbReference type="PROSITE" id="PS00092">
    <property type="entry name" value="N6_MTASE"/>
    <property type="match status" value="1"/>
</dbReference>
<keyword evidence="6" id="KW-0680">Restriction system</keyword>
<dbReference type="InterPro" id="IPR003356">
    <property type="entry name" value="DNA_methylase_A-5"/>
</dbReference>
<dbReference type="Gene3D" id="3.40.50.150">
    <property type="entry name" value="Vaccinia Virus protein VP39"/>
    <property type="match status" value="1"/>
</dbReference>
<accession>A0A939DMS2</accession>
<keyword evidence="10" id="KW-1185">Reference proteome</keyword>
<comment type="catalytic activity">
    <reaction evidence="7">
        <text>a 2'-deoxyadenosine in DNA + S-adenosyl-L-methionine = an N(6)-methyl-2'-deoxyadenosine in DNA + S-adenosyl-L-homocysteine + H(+)</text>
        <dbReference type="Rhea" id="RHEA:15197"/>
        <dbReference type="Rhea" id="RHEA-COMP:12418"/>
        <dbReference type="Rhea" id="RHEA-COMP:12419"/>
        <dbReference type="ChEBI" id="CHEBI:15378"/>
        <dbReference type="ChEBI" id="CHEBI:57856"/>
        <dbReference type="ChEBI" id="CHEBI:59789"/>
        <dbReference type="ChEBI" id="CHEBI:90615"/>
        <dbReference type="ChEBI" id="CHEBI:90616"/>
        <dbReference type="EC" id="2.1.1.72"/>
    </reaction>
</comment>
<feature type="domain" description="DNA methylase adenine-specific" evidence="8">
    <location>
        <begin position="5"/>
        <end position="218"/>
    </location>
</feature>
<dbReference type="CDD" id="cd02440">
    <property type="entry name" value="AdoMet_MTases"/>
    <property type="match status" value="1"/>
</dbReference>
<comment type="caution">
    <text evidence="9">The sequence shown here is derived from an EMBL/GenBank/DDBJ whole genome shotgun (WGS) entry which is preliminary data.</text>
</comment>
<dbReference type="EC" id="2.1.1.72" evidence="2"/>
<evidence type="ECO:0000256" key="5">
    <source>
        <dbReference type="ARBA" id="ARBA00022691"/>
    </source>
</evidence>
<dbReference type="RefSeq" id="WP_206573204.1">
    <property type="nucleotide sequence ID" value="NZ_JAFKCV010000003.1"/>
</dbReference>
<keyword evidence="3 9" id="KW-0489">Methyltransferase</keyword>
<organism evidence="9 10">
    <name type="scientific">Bowmanella dokdonensis</name>
    <dbReference type="NCBI Taxonomy" id="751969"/>
    <lineage>
        <taxon>Bacteria</taxon>
        <taxon>Pseudomonadati</taxon>
        <taxon>Pseudomonadota</taxon>
        <taxon>Gammaproteobacteria</taxon>
        <taxon>Alteromonadales</taxon>
        <taxon>Alteromonadaceae</taxon>
        <taxon>Bowmanella</taxon>
    </lineage>
</organism>
<dbReference type="GO" id="GO:0008170">
    <property type="term" value="F:N-methyltransferase activity"/>
    <property type="evidence" value="ECO:0007669"/>
    <property type="project" value="InterPro"/>
</dbReference>
<keyword evidence="5" id="KW-0949">S-adenosyl-L-methionine</keyword>
<dbReference type="Proteomes" id="UP000664654">
    <property type="component" value="Unassembled WGS sequence"/>
</dbReference>
<evidence type="ECO:0000256" key="4">
    <source>
        <dbReference type="ARBA" id="ARBA00022679"/>
    </source>
</evidence>
<dbReference type="GO" id="GO:0009007">
    <property type="term" value="F:site-specific DNA-methyltransferase (adenine-specific) activity"/>
    <property type="evidence" value="ECO:0007669"/>
    <property type="project" value="UniProtKB-EC"/>
</dbReference>
<keyword evidence="4" id="KW-0808">Transferase</keyword>
<dbReference type="SUPFAM" id="SSF53335">
    <property type="entry name" value="S-adenosyl-L-methionine-dependent methyltransferases"/>
    <property type="match status" value="1"/>
</dbReference>
<dbReference type="PANTHER" id="PTHR42933">
    <property type="entry name" value="SLR6095 PROTEIN"/>
    <property type="match status" value="1"/>
</dbReference>
<dbReference type="GO" id="GO:0003677">
    <property type="term" value="F:DNA binding"/>
    <property type="evidence" value="ECO:0007669"/>
    <property type="project" value="InterPro"/>
</dbReference>
<comment type="similarity">
    <text evidence="1">Belongs to the N(4)/N(6)-methyltransferase family.</text>
</comment>
<evidence type="ECO:0000313" key="9">
    <source>
        <dbReference type="EMBL" id="MBN7825102.1"/>
    </source>
</evidence>
<evidence type="ECO:0000256" key="1">
    <source>
        <dbReference type="ARBA" id="ARBA00006594"/>
    </source>
</evidence>
<dbReference type="InterPro" id="IPR029063">
    <property type="entry name" value="SAM-dependent_MTases_sf"/>
</dbReference>
<dbReference type="GO" id="GO:0009307">
    <property type="term" value="P:DNA restriction-modification system"/>
    <property type="evidence" value="ECO:0007669"/>
    <property type="project" value="UniProtKB-KW"/>
</dbReference>
<dbReference type="InterPro" id="IPR051537">
    <property type="entry name" value="DNA_Adenine_Mtase"/>
</dbReference>
<evidence type="ECO:0000259" key="8">
    <source>
        <dbReference type="Pfam" id="PF02384"/>
    </source>
</evidence>
<proteinExistence type="inferred from homology"/>
<dbReference type="PANTHER" id="PTHR42933:SF3">
    <property type="entry name" value="TYPE I RESTRICTION ENZYME MJAVIII METHYLASE SUBUNIT"/>
    <property type="match status" value="1"/>
</dbReference>
<dbReference type="PRINTS" id="PR00507">
    <property type="entry name" value="N12N6MTFRASE"/>
</dbReference>
<evidence type="ECO:0000256" key="3">
    <source>
        <dbReference type="ARBA" id="ARBA00022603"/>
    </source>
</evidence>
<name>A0A939DMS2_9ALTE</name>
<evidence type="ECO:0000256" key="7">
    <source>
        <dbReference type="ARBA" id="ARBA00047942"/>
    </source>
</evidence>
<dbReference type="GO" id="GO:0032259">
    <property type="term" value="P:methylation"/>
    <property type="evidence" value="ECO:0007669"/>
    <property type="project" value="UniProtKB-KW"/>
</dbReference>
<evidence type="ECO:0000256" key="2">
    <source>
        <dbReference type="ARBA" id="ARBA00011900"/>
    </source>
</evidence>
<dbReference type="AlphaFoldDB" id="A0A939DMS2"/>
<evidence type="ECO:0000256" key="6">
    <source>
        <dbReference type="ARBA" id="ARBA00022747"/>
    </source>
</evidence>
<gene>
    <name evidence="9" type="ORF">J0A66_07690</name>
</gene>
<dbReference type="InterPro" id="IPR002052">
    <property type="entry name" value="DNA_methylase_N6_adenine_CS"/>
</dbReference>
<sequence length="387" mass="43254">MNLNQYYTQQRYSDLLVGRLLSESPQIAVDLGFGDGELLFAARRRWHEINLVGVDIDPKNVLKANQAKIISAIEFDGFNPSLPEIIQERFGNINLLISNPPYFPKDNDKSTREIIKKAGMSQCIPATCKKIPAELIFLAQNIAMLSKSGEIGIILPAGVISGERWKGVREFLFSELKVNNLIQLPSDSFINTDAQTFILTLSKEKSRRDFITLSHATHSSTLNVKINDAINRADFLYYSSFLNNVCEQNLNEESFSILRGSLSHTFLRKHVAEYLHTTDLPSKPSSLNLTNSPISNANNAIKGDILLARVGRRCLGKVAIVESGSIPVSDCVIIVRAKSDEERNQIWRILSAPKSRMTLYNRSLGVGAKYITHSIVKEYLIDVRSAT</sequence>